<keyword evidence="5" id="KW-1185">Reference proteome</keyword>
<proteinExistence type="predicted"/>
<name>A0ABM6GF18_9BACT</name>
<dbReference type="SUPFAM" id="SSF109604">
    <property type="entry name" value="HD-domain/PDEase-like"/>
    <property type="match status" value="1"/>
</dbReference>
<protein>
    <submittedName>
        <fullName evidence="4">Phosphohydrolase</fullName>
    </submittedName>
</protein>
<evidence type="ECO:0000259" key="2">
    <source>
        <dbReference type="PROSITE" id="PS51831"/>
    </source>
</evidence>
<dbReference type="SMART" id="SM00471">
    <property type="entry name" value="HDc"/>
    <property type="match status" value="1"/>
</dbReference>
<evidence type="ECO:0000313" key="5">
    <source>
        <dbReference type="Proteomes" id="UP000185490"/>
    </source>
</evidence>
<dbReference type="Gene3D" id="1.10.3210.10">
    <property type="entry name" value="Hypothetical protein af1432"/>
    <property type="match status" value="1"/>
</dbReference>
<dbReference type="InterPro" id="IPR003607">
    <property type="entry name" value="HD/PDEase_dom"/>
</dbReference>
<dbReference type="PANTHER" id="PTHR43155">
    <property type="entry name" value="CYCLIC DI-GMP PHOSPHODIESTERASE PA4108-RELATED"/>
    <property type="match status" value="1"/>
</dbReference>
<organism evidence="4 5">
    <name type="scientific">Thermosipho melanesiensis</name>
    <dbReference type="NCBI Taxonomy" id="46541"/>
    <lineage>
        <taxon>Bacteria</taxon>
        <taxon>Thermotogati</taxon>
        <taxon>Thermotogota</taxon>
        <taxon>Thermotogae</taxon>
        <taxon>Thermotogales</taxon>
        <taxon>Fervidobacteriaceae</taxon>
        <taxon>Thermosipho</taxon>
    </lineage>
</organism>
<sequence length="339" mass="39012">MGVLVFFLSIYSIIITILFLNSKKYKKVNLKDIVYDFTSQLTNENNDFSVRALSYISKEFSEIDSGAFLIKRGREYHEISSFGKKIEISDKIFFYKDYLIKDFTIDESFGVRLILHSKTKLSKAKEEKIEIISTLISSSELIKNLIKKHGKFQIDLMLSMIKILEYYDRYTKGHSLRVAELSQKIAKKLRLSPQEVSDAYWTGLVHDIGKIAVPTNILNKEGKLTSEEYEIIKKHPIYGFEFLSTSETLKNIATYVYHHHEKWNGSGYPGGLKGEMIPMISRIISVADSWDAMTSKRAYRDALTYESSLQEIINNSGKQFDPKVVKAFISVLEEEENIA</sequence>
<keyword evidence="1" id="KW-1133">Transmembrane helix</keyword>
<evidence type="ECO:0000259" key="3">
    <source>
        <dbReference type="PROSITE" id="PS51832"/>
    </source>
</evidence>
<feature type="transmembrane region" description="Helical" evidence="1">
    <location>
        <begin position="6"/>
        <end position="22"/>
    </location>
</feature>
<dbReference type="PROSITE" id="PS51832">
    <property type="entry name" value="HD_GYP"/>
    <property type="match status" value="1"/>
</dbReference>
<dbReference type="CDD" id="cd00077">
    <property type="entry name" value="HDc"/>
    <property type="match status" value="1"/>
</dbReference>
<gene>
    <name evidence="4" type="ORF">BW47_06365</name>
</gene>
<dbReference type="NCBIfam" id="TIGR00277">
    <property type="entry name" value="HDIG"/>
    <property type="match status" value="1"/>
</dbReference>
<keyword evidence="1" id="KW-0812">Transmembrane</keyword>
<evidence type="ECO:0000313" key="4">
    <source>
        <dbReference type="EMBL" id="APT74142.1"/>
    </source>
</evidence>
<dbReference type="InterPro" id="IPR006675">
    <property type="entry name" value="HDIG_dom"/>
</dbReference>
<dbReference type="Proteomes" id="UP000185490">
    <property type="component" value="Chromosome"/>
</dbReference>
<dbReference type="PROSITE" id="PS51831">
    <property type="entry name" value="HD"/>
    <property type="match status" value="1"/>
</dbReference>
<dbReference type="Pfam" id="PF13487">
    <property type="entry name" value="HD_5"/>
    <property type="match status" value="1"/>
</dbReference>
<feature type="domain" description="HD-GYP" evidence="3">
    <location>
        <begin position="149"/>
        <end position="339"/>
    </location>
</feature>
<dbReference type="RefSeq" id="WP_012057407.1">
    <property type="nucleotide sequence ID" value="NZ_CP007389.1"/>
</dbReference>
<keyword evidence="1" id="KW-0472">Membrane</keyword>
<evidence type="ECO:0000256" key="1">
    <source>
        <dbReference type="SAM" id="Phobius"/>
    </source>
</evidence>
<dbReference type="InterPro" id="IPR006674">
    <property type="entry name" value="HD_domain"/>
</dbReference>
<dbReference type="EMBL" id="CP007389">
    <property type="protein sequence ID" value="APT74142.1"/>
    <property type="molecule type" value="Genomic_DNA"/>
</dbReference>
<accession>A0ABM6GF18</accession>
<reference evidence="4 5" key="1">
    <citation type="submission" date="2014-02" db="EMBL/GenBank/DDBJ databases">
        <title>Diversity of Thermotogales isolates from hydrothermal vents.</title>
        <authorList>
            <person name="Haverkamp T.H.A."/>
            <person name="Lossouarn J."/>
            <person name="Geslin C."/>
            <person name="Nesbo C.L."/>
        </authorList>
    </citation>
    <scope>NUCLEOTIDE SEQUENCE [LARGE SCALE GENOMIC DNA]</scope>
    <source>
        <strain evidence="4 5">431</strain>
    </source>
</reference>
<dbReference type="InterPro" id="IPR037522">
    <property type="entry name" value="HD_GYP_dom"/>
</dbReference>
<feature type="domain" description="HD" evidence="2">
    <location>
        <begin position="171"/>
        <end position="293"/>
    </location>
</feature>